<evidence type="ECO:0000313" key="3">
    <source>
        <dbReference type="Proteomes" id="UP000694044"/>
    </source>
</evidence>
<protein>
    <recommendedName>
        <fullName evidence="4">RxLR effector protein</fullName>
    </recommendedName>
</protein>
<evidence type="ECO:0000256" key="1">
    <source>
        <dbReference type="SAM" id="MobiDB-lite"/>
    </source>
</evidence>
<evidence type="ECO:0008006" key="4">
    <source>
        <dbReference type="Google" id="ProtNLM"/>
    </source>
</evidence>
<proteinExistence type="predicted"/>
<dbReference type="OrthoDB" id="127519at2759"/>
<evidence type="ECO:0000313" key="2">
    <source>
        <dbReference type="EMBL" id="KAG7381896.1"/>
    </source>
</evidence>
<feature type="region of interest" description="Disordered" evidence="1">
    <location>
        <begin position="1"/>
        <end position="35"/>
    </location>
</feature>
<name>A0A8T1VLU2_9STRA</name>
<sequence>MKITPHVVPRSLTTEEGDAPAKRYLRKRSTTNGDEEERAFPLASLAKKFGGKLKRLIKYNAWIFTGKKPQDITNPRYHGYWNFFHNRMTPGGKYN</sequence>
<comment type="caution">
    <text evidence="2">The sequence shown here is derived from an EMBL/GenBank/DDBJ whole genome shotgun (WGS) entry which is preliminary data.</text>
</comment>
<gene>
    <name evidence="2" type="ORF">PHYPSEUDO_005478</name>
</gene>
<dbReference type="AlphaFoldDB" id="A0A8T1VLU2"/>
<dbReference type="Proteomes" id="UP000694044">
    <property type="component" value="Unassembled WGS sequence"/>
</dbReference>
<accession>A0A8T1VLU2</accession>
<organism evidence="2 3">
    <name type="scientific">Phytophthora pseudosyringae</name>
    <dbReference type="NCBI Taxonomy" id="221518"/>
    <lineage>
        <taxon>Eukaryota</taxon>
        <taxon>Sar</taxon>
        <taxon>Stramenopiles</taxon>
        <taxon>Oomycota</taxon>
        <taxon>Peronosporomycetes</taxon>
        <taxon>Peronosporales</taxon>
        <taxon>Peronosporaceae</taxon>
        <taxon>Phytophthora</taxon>
    </lineage>
</organism>
<dbReference type="EMBL" id="JAGDFM010000227">
    <property type="protein sequence ID" value="KAG7381896.1"/>
    <property type="molecule type" value="Genomic_DNA"/>
</dbReference>
<reference evidence="2" key="1">
    <citation type="submission" date="2021-02" db="EMBL/GenBank/DDBJ databases">
        <authorList>
            <person name="Palmer J.M."/>
        </authorList>
    </citation>
    <scope>NUCLEOTIDE SEQUENCE</scope>
    <source>
        <strain evidence="2">SCRP734</strain>
    </source>
</reference>
<keyword evidence="3" id="KW-1185">Reference proteome</keyword>